<proteinExistence type="predicted"/>
<reference evidence="2 3" key="1">
    <citation type="submission" date="2019-01" db="EMBL/GenBank/DDBJ databases">
        <title>Egibacter rhizosphaerae EGI 80759T.</title>
        <authorList>
            <person name="Chen D.-D."/>
            <person name="Tian Y."/>
            <person name="Jiao J.-Y."/>
            <person name="Zhang X.-T."/>
            <person name="Zhang Y.-G."/>
            <person name="Zhang Y."/>
            <person name="Xiao M."/>
            <person name="Shu W.-S."/>
            <person name="Li W.-J."/>
        </authorList>
    </citation>
    <scope>NUCLEOTIDE SEQUENCE [LARGE SCALE GENOMIC DNA]</scope>
    <source>
        <strain evidence="2 3">EGI 80759</strain>
    </source>
</reference>
<protein>
    <submittedName>
        <fullName evidence="2">Uncharacterized protein</fullName>
    </submittedName>
</protein>
<accession>A0A411YBZ2</accession>
<sequence>MGDTASAGPQFDAVREALDAGDPARAAEALLGRAREAGAPEQAEWAEVVDSLGRELNDAKGEARKAASRAERALEETRRRHDAAGGRASARGSGGGSGSARTRSAGSRETEAVGGVDDPAARALRNLADRLLEAADARERGDLEIDDVRKRLREGFHEARRELSEARARTRPGR</sequence>
<evidence type="ECO:0000313" key="3">
    <source>
        <dbReference type="Proteomes" id="UP000291469"/>
    </source>
</evidence>
<dbReference type="KEGG" id="erz:ER308_03420"/>
<evidence type="ECO:0000256" key="1">
    <source>
        <dbReference type="SAM" id="MobiDB-lite"/>
    </source>
</evidence>
<feature type="compositionally biased region" description="Basic and acidic residues" evidence="1">
    <location>
        <begin position="57"/>
        <end position="84"/>
    </location>
</feature>
<keyword evidence="3" id="KW-1185">Reference proteome</keyword>
<dbReference type="RefSeq" id="WP_131153696.1">
    <property type="nucleotide sequence ID" value="NZ_CP036402.1"/>
</dbReference>
<dbReference type="EMBL" id="CP036402">
    <property type="protein sequence ID" value="QBI18698.1"/>
    <property type="molecule type" value="Genomic_DNA"/>
</dbReference>
<feature type="region of interest" description="Disordered" evidence="1">
    <location>
        <begin position="57"/>
        <end position="121"/>
    </location>
</feature>
<dbReference type="Proteomes" id="UP000291469">
    <property type="component" value="Chromosome"/>
</dbReference>
<gene>
    <name evidence="2" type="ORF">ER308_03420</name>
</gene>
<dbReference type="AlphaFoldDB" id="A0A411YBZ2"/>
<organism evidence="2 3">
    <name type="scientific">Egibacter rhizosphaerae</name>
    <dbReference type="NCBI Taxonomy" id="1670831"/>
    <lineage>
        <taxon>Bacteria</taxon>
        <taxon>Bacillati</taxon>
        <taxon>Actinomycetota</taxon>
        <taxon>Nitriliruptoria</taxon>
        <taxon>Egibacterales</taxon>
        <taxon>Egibacteraceae</taxon>
        <taxon>Egibacter</taxon>
    </lineage>
</organism>
<evidence type="ECO:0000313" key="2">
    <source>
        <dbReference type="EMBL" id="QBI18698.1"/>
    </source>
</evidence>
<feature type="region of interest" description="Disordered" evidence="1">
    <location>
        <begin position="1"/>
        <end position="21"/>
    </location>
</feature>
<name>A0A411YBZ2_9ACTN</name>